<feature type="signal peptide" evidence="7">
    <location>
        <begin position="1"/>
        <end position="26"/>
    </location>
</feature>
<dbReference type="GO" id="GO:0016491">
    <property type="term" value="F:oxidoreductase activity"/>
    <property type="evidence" value="ECO:0007669"/>
    <property type="project" value="UniProtKB-KW"/>
</dbReference>
<evidence type="ECO:0000313" key="9">
    <source>
        <dbReference type="EMBL" id="RDJ05083.1"/>
    </source>
</evidence>
<keyword evidence="4" id="KW-0560">Oxidoreductase</keyword>
<dbReference type="InterPro" id="IPR036249">
    <property type="entry name" value="Thioredoxin-like_sf"/>
</dbReference>
<organism evidence="9 10">
    <name type="scientific">Rhizobium grahamii</name>
    <dbReference type="NCBI Taxonomy" id="1120045"/>
    <lineage>
        <taxon>Bacteria</taxon>
        <taxon>Pseudomonadati</taxon>
        <taxon>Pseudomonadota</taxon>
        <taxon>Alphaproteobacteria</taxon>
        <taxon>Hyphomicrobiales</taxon>
        <taxon>Rhizobiaceae</taxon>
        <taxon>Rhizobium/Agrobacterium group</taxon>
        <taxon>Rhizobium</taxon>
    </lineage>
</organism>
<evidence type="ECO:0000256" key="2">
    <source>
        <dbReference type="ARBA" id="ARBA00005791"/>
    </source>
</evidence>
<evidence type="ECO:0000313" key="10">
    <source>
        <dbReference type="Proteomes" id="UP000254939"/>
    </source>
</evidence>
<dbReference type="SUPFAM" id="SSF52833">
    <property type="entry name" value="Thioredoxin-like"/>
    <property type="match status" value="1"/>
</dbReference>
<evidence type="ECO:0000256" key="7">
    <source>
        <dbReference type="SAM" id="SignalP"/>
    </source>
</evidence>
<keyword evidence="5" id="KW-1015">Disulfide bond</keyword>
<dbReference type="InterPro" id="IPR013766">
    <property type="entry name" value="Thioredoxin_domain"/>
</dbReference>
<keyword evidence="3 7" id="KW-0732">Signal</keyword>
<evidence type="ECO:0000256" key="3">
    <source>
        <dbReference type="ARBA" id="ARBA00022729"/>
    </source>
</evidence>
<protein>
    <recommendedName>
        <fullName evidence="8">Thioredoxin domain-containing protein</fullName>
    </recommendedName>
</protein>
<gene>
    <name evidence="9" type="ORF">B5K06_26295</name>
</gene>
<dbReference type="OrthoDB" id="9780147at2"/>
<accession>A0A370KHT7</accession>
<proteinExistence type="inferred from homology"/>
<evidence type="ECO:0000256" key="1">
    <source>
        <dbReference type="ARBA" id="ARBA00003565"/>
    </source>
</evidence>
<dbReference type="Pfam" id="PF13462">
    <property type="entry name" value="Thioredoxin_4"/>
    <property type="match status" value="1"/>
</dbReference>
<comment type="similarity">
    <text evidence="2">Belongs to the thioredoxin family. DsbA subfamily.</text>
</comment>
<evidence type="ECO:0000256" key="4">
    <source>
        <dbReference type="ARBA" id="ARBA00023002"/>
    </source>
</evidence>
<dbReference type="PANTHER" id="PTHR13887:SF14">
    <property type="entry name" value="DISULFIDE BOND FORMATION PROTEIN D"/>
    <property type="match status" value="1"/>
</dbReference>
<evidence type="ECO:0000259" key="8">
    <source>
        <dbReference type="PROSITE" id="PS51352"/>
    </source>
</evidence>
<feature type="domain" description="Thioredoxin" evidence="8">
    <location>
        <begin position="60"/>
        <end position="251"/>
    </location>
</feature>
<dbReference type="Gene3D" id="3.40.30.10">
    <property type="entry name" value="Glutaredoxin"/>
    <property type="match status" value="1"/>
</dbReference>
<sequence>MRAMANYSRLAAGFMFCIMMPTILSAQEVGSYLSSKQSKEMLAERPAIIASESNNATDSATPGQEASETDAILANRVNVDTPSSLVRLGTPDAEITIVEYTDLQCPYCGTAHTTLKTLLEKYDGTIQIQIKQFPLDFHPLAGPGARYLIAIALQDPDKAAQFYELVMTNQRLLNDYGKTFYDGLATALDVDATSLKATLESPDVLKIIEKDKAEAEAIKVSGTPTFVINGVKVAGAQPLETFTEIIDKLLEADATGVE</sequence>
<evidence type="ECO:0000256" key="5">
    <source>
        <dbReference type="ARBA" id="ARBA00023157"/>
    </source>
</evidence>
<keyword evidence="6" id="KW-0676">Redox-active center</keyword>
<dbReference type="PROSITE" id="PS51352">
    <property type="entry name" value="THIOREDOXIN_2"/>
    <property type="match status" value="1"/>
</dbReference>
<name>A0A370KHT7_9HYPH</name>
<comment type="caution">
    <text evidence="9">The sequence shown here is derived from an EMBL/GenBank/DDBJ whole genome shotgun (WGS) entry which is preliminary data.</text>
</comment>
<dbReference type="EMBL" id="NAAC01000033">
    <property type="protein sequence ID" value="RDJ05083.1"/>
    <property type="molecule type" value="Genomic_DNA"/>
</dbReference>
<feature type="chain" id="PRO_5016686902" description="Thioredoxin domain-containing protein" evidence="7">
    <location>
        <begin position="27"/>
        <end position="258"/>
    </location>
</feature>
<dbReference type="AlphaFoldDB" id="A0A370KHT7"/>
<reference evidence="9 10" key="1">
    <citation type="submission" date="2017-03" db="EMBL/GenBank/DDBJ databases">
        <title>Genome analysis of Rhizobial strains effectives or ineffectives for nitrogen fixation isolated from bean seeds.</title>
        <authorList>
            <person name="Peralta H."/>
            <person name="Aguilar-Vera A."/>
            <person name="Mora Y."/>
            <person name="Vargas-Lagunas C."/>
            <person name="Girard L."/>
            <person name="Mora J."/>
        </authorList>
    </citation>
    <scope>NUCLEOTIDE SEQUENCE [LARGE SCALE GENOMIC DNA]</scope>
    <source>
        <strain evidence="9 10">CCGM3</strain>
    </source>
</reference>
<comment type="function">
    <text evidence="1">May be required for disulfide bond formation in some proteins.</text>
</comment>
<dbReference type="PANTHER" id="PTHR13887">
    <property type="entry name" value="GLUTATHIONE S-TRANSFERASE KAPPA"/>
    <property type="match status" value="1"/>
</dbReference>
<dbReference type="InterPro" id="IPR012336">
    <property type="entry name" value="Thioredoxin-like_fold"/>
</dbReference>
<dbReference type="Proteomes" id="UP000254939">
    <property type="component" value="Unassembled WGS sequence"/>
</dbReference>
<evidence type="ECO:0000256" key="6">
    <source>
        <dbReference type="ARBA" id="ARBA00023284"/>
    </source>
</evidence>